<dbReference type="NCBIfam" id="NF045470">
    <property type="entry name" value="Opp2B"/>
    <property type="match status" value="1"/>
</dbReference>
<dbReference type="InterPro" id="IPR045621">
    <property type="entry name" value="BPD_transp_1_N"/>
</dbReference>
<feature type="domain" description="ABC transmembrane type-1" evidence="14">
    <location>
        <begin position="99"/>
        <end position="300"/>
    </location>
</feature>
<sequence length="314" mass="34689">MQSLILRRFFVALLVMLTASLLSFTLLYFAPGNPAEAILRQRTGNDPNFEEIALFMENHELNKAYSSQCIQWMYMISRGDFGSSLKTGEPVLREFFGRFGATAQLAVAAMVISLLLALPLGVLAAVRQNSLPDHVTRVVALLGISIPEFWLGIMLMVLFSLILGWLPCFGSGTVKHFVLPVVTLGTGIAAALARLTRAAMLEVLPLDYIKTARAKGLREPVIIWKHALKNALIPVLTAFGSQLGHLMAGAVVVETVFSWPGIGKFLVDSIYARDYPVIQGFVFLVAAVFVLVNLLVDIAYYFLDPRVRFEKGWR</sequence>
<dbReference type="InterPro" id="IPR035906">
    <property type="entry name" value="MetI-like_sf"/>
</dbReference>
<evidence type="ECO:0000256" key="10">
    <source>
        <dbReference type="ARBA" id="ARBA00024202"/>
    </source>
</evidence>
<accession>A0A1I2XPX3</accession>
<dbReference type="InterPro" id="IPR050045">
    <property type="entry name" value="Opp2B"/>
</dbReference>
<evidence type="ECO:0000256" key="12">
    <source>
        <dbReference type="ARBA" id="ARBA00044774"/>
    </source>
</evidence>
<protein>
    <recommendedName>
        <fullName evidence="12">Nickel import system permease protein NikB</fullName>
    </recommendedName>
</protein>
<evidence type="ECO:0000256" key="2">
    <source>
        <dbReference type="ARBA" id="ARBA00022448"/>
    </source>
</evidence>
<dbReference type="InterPro" id="IPR000515">
    <property type="entry name" value="MetI-like"/>
</dbReference>
<feature type="transmembrane region" description="Helical" evidence="13">
    <location>
        <begin position="9"/>
        <end position="30"/>
    </location>
</feature>
<keyword evidence="6 13" id="KW-1133">Transmembrane helix</keyword>
<feature type="transmembrane region" description="Helical" evidence="13">
    <location>
        <begin position="177"/>
        <end position="195"/>
    </location>
</feature>
<proteinExistence type="inferred from homology"/>
<comment type="subcellular location">
    <subcellularLocation>
        <location evidence="1 13">Cell membrane</location>
        <topology evidence="1 13">Multi-pass membrane protein</topology>
    </subcellularLocation>
</comment>
<evidence type="ECO:0000313" key="16">
    <source>
        <dbReference type="Proteomes" id="UP000199337"/>
    </source>
</evidence>
<keyword evidence="8" id="KW-0921">Nickel transport</keyword>
<dbReference type="Pfam" id="PF19300">
    <property type="entry name" value="BPD_transp_1_N"/>
    <property type="match status" value="1"/>
</dbReference>
<comment type="subunit">
    <text evidence="11">The complex is composed of two ATP-binding proteins (NikD and NikE), two transmembrane proteins (NikB and NikC) and a solute-binding protein (NikA).</text>
</comment>
<evidence type="ECO:0000256" key="5">
    <source>
        <dbReference type="ARBA" id="ARBA00022692"/>
    </source>
</evidence>
<reference evidence="16" key="1">
    <citation type="submission" date="2016-10" db="EMBL/GenBank/DDBJ databases">
        <authorList>
            <person name="Varghese N."/>
            <person name="Submissions S."/>
        </authorList>
    </citation>
    <scope>NUCLEOTIDE SEQUENCE [LARGE SCALE GENOMIC DNA]</scope>
    <source>
        <strain evidence="16">DSM 17038</strain>
    </source>
</reference>
<organism evidence="15 16">
    <name type="scientific">Desulfotruncus arcticus DSM 17038</name>
    <dbReference type="NCBI Taxonomy" id="1121424"/>
    <lineage>
        <taxon>Bacteria</taxon>
        <taxon>Bacillati</taxon>
        <taxon>Bacillota</taxon>
        <taxon>Clostridia</taxon>
        <taxon>Eubacteriales</taxon>
        <taxon>Desulfallaceae</taxon>
        <taxon>Desulfotruncus</taxon>
    </lineage>
</organism>
<evidence type="ECO:0000256" key="1">
    <source>
        <dbReference type="ARBA" id="ARBA00004651"/>
    </source>
</evidence>
<dbReference type="GO" id="GO:0005886">
    <property type="term" value="C:plasma membrane"/>
    <property type="evidence" value="ECO:0007669"/>
    <property type="project" value="UniProtKB-SubCell"/>
</dbReference>
<evidence type="ECO:0000259" key="14">
    <source>
        <dbReference type="PROSITE" id="PS50928"/>
    </source>
</evidence>
<evidence type="ECO:0000256" key="7">
    <source>
        <dbReference type="ARBA" id="ARBA00023065"/>
    </source>
</evidence>
<dbReference type="RefSeq" id="WP_207648229.1">
    <property type="nucleotide sequence ID" value="NZ_FOOX01000018.1"/>
</dbReference>
<dbReference type="PROSITE" id="PS50928">
    <property type="entry name" value="ABC_TM1"/>
    <property type="match status" value="1"/>
</dbReference>
<name>A0A1I2XPX3_9FIRM</name>
<evidence type="ECO:0000256" key="8">
    <source>
        <dbReference type="ARBA" id="ARBA00023112"/>
    </source>
</evidence>
<evidence type="ECO:0000256" key="13">
    <source>
        <dbReference type="RuleBase" id="RU363032"/>
    </source>
</evidence>
<evidence type="ECO:0000256" key="6">
    <source>
        <dbReference type="ARBA" id="ARBA00022989"/>
    </source>
</evidence>
<dbReference type="Gene3D" id="1.10.3720.10">
    <property type="entry name" value="MetI-like"/>
    <property type="match status" value="1"/>
</dbReference>
<keyword evidence="9 13" id="KW-0472">Membrane</keyword>
<keyword evidence="3" id="KW-1003">Cell membrane</keyword>
<dbReference type="PANTHER" id="PTHR43163">
    <property type="entry name" value="DIPEPTIDE TRANSPORT SYSTEM PERMEASE PROTEIN DPPB-RELATED"/>
    <property type="match status" value="1"/>
</dbReference>
<evidence type="ECO:0000256" key="4">
    <source>
        <dbReference type="ARBA" id="ARBA00022596"/>
    </source>
</evidence>
<dbReference type="CDD" id="cd06261">
    <property type="entry name" value="TM_PBP2"/>
    <property type="match status" value="1"/>
</dbReference>
<feature type="transmembrane region" description="Helical" evidence="13">
    <location>
        <begin position="277"/>
        <end position="303"/>
    </location>
</feature>
<keyword evidence="16" id="KW-1185">Reference proteome</keyword>
<keyword evidence="5 13" id="KW-0812">Transmembrane</keyword>
<comment type="similarity">
    <text evidence="10">Belongs to the binding-protein-dependent transport system permease family. OppBC subfamily.</text>
</comment>
<feature type="transmembrane region" description="Helical" evidence="13">
    <location>
        <begin position="138"/>
        <end position="165"/>
    </location>
</feature>
<keyword evidence="7" id="KW-0406">Ion transport</keyword>
<evidence type="ECO:0000256" key="11">
    <source>
        <dbReference type="ARBA" id="ARBA00038669"/>
    </source>
</evidence>
<keyword evidence="2 13" id="KW-0813">Transport</keyword>
<dbReference type="SUPFAM" id="SSF161098">
    <property type="entry name" value="MetI-like"/>
    <property type="match status" value="1"/>
</dbReference>
<dbReference type="AlphaFoldDB" id="A0A1I2XPX3"/>
<dbReference type="EMBL" id="FOOX01000018">
    <property type="protein sequence ID" value="SFH15500.1"/>
    <property type="molecule type" value="Genomic_DNA"/>
</dbReference>
<dbReference type="Proteomes" id="UP000199337">
    <property type="component" value="Unassembled WGS sequence"/>
</dbReference>
<dbReference type="GO" id="GO:0015099">
    <property type="term" value="F:nickel cation transmembrane transporter activity"/>
    <property type="evidence" value="ECO:0007669"/>
    <property type="project" value="InterPro"/>
</dbReference>
<keyword evidence="4" id="KW-0533">Nickel</keyword>
<evidence type="ECO:0000256" key="3">
    <source>
        <dbReference type="ARBA" id="ARBA00022475"/>
    </source>
</evidence>
<gene>
    <name evidence="15" type="ORF">SAMN05660649_04087</name>
</gene>
<feature type="transmembrane region" description="Helical" evidence="13">
    <location>
        <begin position="231"/>
        <end position="257"/>
    </location>
</feature>
<evidence type="ECO:0000313" key="15">
    <source>
        <dbReference type="EMBL" id="SFH15500.1"/>
    </source>
</evidence>
<dbReference type="Pfam" id="PF00528">
    <property type="entry name" value="BPD_transp_1"/>
    <property type="match status" value="1"/>
</dbReference>
<dbReference type="PANTHER" id="PTHR43163:SF6">
    <property type="entry name" value="DIPEPTIDE TRANSPORT SYSTEM PERMEASE PROTEIN DPPB-RELATED"/>
    <property type="match status" value="1"/>
</dbReference>
<feature type="transmembrane region" description="Helical" evidence="13">
    <location>
        <begin position="105"/>
        <end position="126"/>
    </location>
</feature>
<evidence type="ECO:0000256" key="9">
    <source>
        <dbReference type="ARBA" id="ARBA00023136"/>
    </source>
</evidence>
<dbReference type="STRING" id="341036.SAMN05660649_04087"/>